<reference evidence="1 2" key="1">
    <citation type="submission" date="2019-03" db="EMBL/GenBank/DDBJ databases">
        <title>First draft genome of Liparis tanakae, snailfish: a comprehensive survey of snailfish specific genes.</title>
        <authorList>
            <person name="Kim W."/>
            <person name="Song I."/>
            <person name="Jeong J.-H."/>
            <person name="Kim D."/>
            <person name="Kim S."/>
            <person name="Ryu S."/>
            <person name="Song J.Y."/>
            <person name="Lee S.K."/>
        </authorList>
    </citation>
    <scope>NUCLEOTIDE SEQUENCE [LARGE SCALE GENOMIC DNA]</scope>
    <source>
        <tissue evidence="1">Muscle</tissue>
    </source>
</reference>
<dbReference type="EMBL" id="SRLO01000205">
    <property type="protein sequence ID" value="TNN67336.1"/>
    <property type="molecule type" value="Genomic_DNA"/>
</dbReference>
<comment type="caution">
    <text evidence="1">The sequence shown here is derived from an EMBL/GenBank/DDBJ whole genome shotgun (WGS) entry which is preliminary data.</text>
</comment>
<gene>
    <name evidence="1" type="ORF">EYF80_022443</name>
</gene>
<name>A0A4Z2HNA5_9TELE</name>
<evidence type="ECO:0000313" key="1">
    <source>
        <dbReference type="EMBL" id="TNN67336.1"/>
    </source>
</evidence>
<dbReference type="Proteomes" id="UP000314294">
    <property type="component" value="Unassembled WGS sequence"/>
</dbReference>
<dbReference type="AlphaFoldDB" id="A0A4Z2HNA5"/>
<sequence>MLSVSRGMGIQKSSGSSVGRIPLIFPLVTVEALEKTDGIEANLKSKGCPRLLTTQIAKEAYGNQHTRKPTTMRTTILVTSRSAFWVEADSAWAFAAC</sequence>
<evidence type="ECO:0000313" key="2">
    <source>
        <dbReference type="Proteomes" id="UP000314294"/>
    </source>
</evidence>
<proteinExistence type="predicted"/>
<keyword evidence="2" id="KW-1185">Reference proteome</keyword>
<protein>
    <submittedName>
        <fullName evidence="1">Uncharacterized protein</fullName>
    </submittedName>
</protein>
<organism evidence="1 2">
    <name type="scientific">Liparis tanakae</name>
    <name type="common">Tanaka's snailfish</name>
    <dbReference type="NCBI Taxonomy" id="230148"/>
    <lineage>
        <taxon>Eukaryota</taxon>
        <taxon>Metazoa</taxon>
        <taxon>Chordata</taxon>
        <taxon>Craniata</taxon>
        <taxon>Vertebrata</taxon>
        <taxon>Euteleostomi</taxon>
        <taxon>Actinopterygii</taxon>
        <taxon>Neopterygii</taxon>
        <taxon>Teleostei</taxon>
        <taxon>Neoteleostei</taxon>
        <taxon>Acanthomorphata</taxon>
        <taxon>Eupercaria</taxon>
        <taxon>Perciformes</taxon>
        <taxon>Cottioidei</taxon>
        <taxon>Cottales</taxon>
        <taxon>Liparidae</taxon>
        <taxon>Liparis</taxon>
    </lineage>
</organism>
<accession>A0A4Z2HNA5</accession>